<protein>
    <submittedName>
        <fullName evidence="2">DUF3617 family protein</fullName>
    </submittedName>
</protein>
<keyword evidence="3" id="KW-1185">Reference proteome</keyword>
<accession>A0A845A277</accession>
<dbReference type="Pfam" id="PF12276">
    <property type="entry name" value="DUF3617"/>
    <property type="match status" value="1"/>
</dbReference>
<evidence type="ECO:0000256" key="1">
    <source>
        <dbReference type="SAM" id="SignalP"/>
    </source>
</evidence>
<reference evidence="2 3" key="1">
    <citation type="submission" date="2019-12" db="EMBL/GenBank/DDBJ databases">
        <title>Genomic-based taxomic classification of the family Erythrobacteraceae.</title>
        <authorList>
            <person name="Xu L."/>
        </authorList>
    </citation>
    <scope>NUCLEOTIDE SEQUENCE [LARGE SCALE GENOMIC DNA]</scope>
    <source>
        <strain evidence="2 3">RC4-10-4</strain>
    </source>
</reference>
<dbReference type="Proteomes" id="UP000460626">
    <property type="component" value="Unassembled WGS sequence"/>
</dbReference>
<dbReference type="PROSITE" id="PS51257">
    <property type="entry name" value="PROKAR_LIPOPROTEIN"/>
    <property type="match status" value="1"/>
</dbReference>
<gene>
    <name evidence="2" type="ORF">GRI62_09260</name>
</gene>
<organism evidence="2 3">
    <name type="scientific">Aurantiacibacter arachoides</name>
    <dbReference type="NCBI Taxonomy" id="1850444"/>
    <lineage>
        <taxon>Bacteria</taxon>
        <taxon>Pseudomonadati</taxon>
        <taxon>Pseudomonadota</taxon>
        <taxon>Alphaproteobacteria</taxon>
        <taxon>Sphingomonadales</taxon>
        <taxon>Erythrobacteraceae</taxon>
        <taxon>Aurantiacibacter</taxon>
    </lineage>
</organism>
<proteinExistence type="predicted"/>
<sequence>MRPTLLARTALPLFAGIALAACQGDAPATDEALTGDEIAGMTDTGTMLQPGEYSATQDLIEIDAPGATEEQVAAMRTEFAAGAAEPQLYCVTEGMTREEWLSALAQASCTLSSLTAEGGSIEGAMSCNADQGLNGRVDFAGTVEDTSAALRMTYPVPLETGDITVRFGVQSQRTGDSCG</sequence>
<dbReference type="AlphaFoldDB" id="A0A845A277"/>
<feature type="chain" id="PRO_5032553522" evidence="1">
    <location>
        <begin position="21"/>
        <end position="179"/>
    </location>
</feature>
<evidence type="ECO:0000313" key="2">
    <source>
        <dbReference type="EMBL" id="MXO93794.1"/>
    </source>
</evidence>
<comment type="caution">
    <text evidence="2">The sequence shown here is derived from an EMBL/GenBank/DDBJ whole genome shotgun (WGS) entry which is preliminary data.</text>
</comment>
<dbReference type="InterPro" id="IPR022061">
    <property type="entry name" value="DUF3617"/>
</dbReference>
<name>A0A845A277_9SPHN</name>
<evidence type="ECO:0000313" key="3">
    <source>
        <dbReference type="Proteomes" id="UP000460626"/>
    </source>
</evidence>
<dbReference type="EMBL" id="WTYH01000001">
    <property type="protein sequence ID" value="MXO93794.1"/>
    <property type="molecule type" value="Genomic_DNA"/>
</dbReference>
<dbReference type="RefSeq" id="WP_131453044.1">
    <property type="nucleotide sequence ID" value="NZ_BMJK01000001.1"/>
</dbReference>
<dbReference type="OrthoDB" id="7405484at2"/>
<feature type="signal peptide" evidence="1">
    <location>
        <begin position="1"/>
        <end position="20"/>
    </location>
</feature>
<keyword evidence="1" id="KW-0732">Signal</keyword>